<dbReference type="Proteomes" id="UP000801492">
    <property type="component" value="Unassembled WGS sequence"/>
</dbReference>
<feature type="compositionally biased region" description="Basic and acidic residues" evidence="15">
    <location>
        <begin position="703"/>
        <end position="718"/>
    </location>
</feature>
<comment type="subunit">
    <text evidence="10">PP1 comprises a catalytic subunit, PPP1CA, PPP1CB or PPP1CC, and one or several targeting or regulatory subunits. PPP1R12B mediates binding to myosin. Isoform 3 and isoform 4 bind PPP1R12A, but not isoform 1 of PPP1R12B itself. Binds IL16.</text>
</comment>
<evidence type="ECO:0000256" key="11">
    <source>
        <dbReference type="ARBA" id="ARBA00072757"/>
    </source>
</evidence>
<dbReference type="PANTHER" id="PTHR24179:SF21">
    <property type="entry name" value="MYOSIN BINDING SUBUNIT, ISOFORM O"/>
    <property type="match status" value="1"/>
</dbReference>
<accession>A0A8K0D352</accession>
<evidence type="ECO:0000256" key="10">
    <source>
        <dbReference type="ARBA" id="ARBA00065548"/>
    </source>
</evidence>
<comment type="caution">
    <text evidence="17">The sequence shown here is derived from an EMBL/GenBank/DDBJ whole genome shotgun (WGS) entry which is preliminary data.</text>
</comment>
<dbReference type="InterPro" id="IPR031775">
    <property type="entry name" value="PRKG1_interact"/>
</dbReference>
<feature type="repeat" description="ANK" evidence="13">
    <location>
        <begin position="236"/>
        <end position="268"/>
    </location>
</feature>
<feature type="compositionally biased region" description="Basic and acidic residues" evidence="15">
    <location>
        <begin position="394"/>
        <end position="409"/>
    </location>
</feature>
<feature type="region of interest" description="Disordered" evidence="15">
    <location>
        <begin position="364"/>
        <end position="738"/>
    </location>
</feature>
<dbReference type="GO" id="GO:0019901">
    <property type="term" value="F:protein kinase binding"/>
    <property type="evidence" value="ECO:0007669"/>
    <property type="project" value="InterPro"/>
</dbReference>
<keyword evidence="4" id="KW-0597">Phosphoprotein</keyword>
<evidence type="ECO:0000256" key="14">
    <source>
        <dbReference type="SAM" id="Coils"/>
    </source>
</evidence>
<comment type="function">
    <text evidence="9">Regulates myosin phosphatase activity. Augments Ca(2+) sensitivity of the contractile apparatus.</text>
</comment>
<dbReference type="GO" id="GO:0007165">
    <property type="term" value="P:signal transduction"/>
    <property type="evidence" value="ECO:0007669"/>
    <property type="project" value="InterPro"/>
</dbReference>
<dbReference type="GO" id="GO:0005856">
    <property type="term" value="C:cytoskeleton"/>
    <property type="evidence" value="ECO:0007669"/>
    <property type="project" value="UniProtKB-SubCell"/>
</dbReference>
<proteinExistence type="inferred from homology"/>
<evidence type="ECO:0000256" key="6">
    <source>
        <dbReference type="ARBA" id="ARBA00023043"/>
    </source>
</evidence>
<dbReference type="SUPFAM" id="SSF48403">
    <property type="entry name" value="Ankyrin repeat"/>
    <property type="match status" value="1"/>
</dbReference>
<feature type="repeat" description="ANK" evidence="13">
    <location>
        <begin position="203"/>
        <end position="235"/>
    </location>
</feature>
<evidence type="ECO:0000256" key="3">
    <source>
        <dbReference type="ARBA" id="ARBA00022490"/>
    </source>
</evidence>
<evidence type="ECO:0000259" key="16">
    <source>
        <dbReference type="Pfam" id="PF15898"/>
    </source>
</evidence>
<keyword evidence="5" id="KW-0677">Repeat</keyword>
<feature type="compositionally biased region" description="Basic and acidic residues" evidence="15">
    <location>
        <begin position="729"/>
        <end position="738"/>
    </location>
</feature>
<feature type="compositionally biased region" description="Low complexity" evidence="15">
    <location>
        <begin position="654"/>
        <end position="666"/>
    </location>
</feature>
<dbReference type="PROSITE" id="PS50088">
    <property type="entry name" value="ANK_REPEAT"/>
    <property type="match status" value="4"/>
</dbReference>
<reference evidence="17" key="1">
    <citation type="submission" date="2019-08" db="EMBL/GenBank/DDBJ databases">
        <title>The genome of the North American firefly Photinus pyralis.</title>
        <authorList>
            <consortium name="Photinus pyralis genome working group"/>
            <person name="Fallon T.R."/>
            <person name="Sander Lower S.E."/>
            <person name="Weng J.-K."/>
        </authorList>
    </citation>
    <scope>NUCLEOTIDE SEQUENCE</scope>
    <source>
        <strain evidence="17">TRF0915ILg1</strain>
        <tissue evidence="17">Whole body</tissue>
    </source>
</reference>
<dbReference type="FunFam" id="1.25.40.20:FF:000004">
    <property type="entry name" value="Phosphatase 1 regulatory subunit 12A"/>
    <property type="match status" value="1"/>
</dbReference>
<dbReference type="GO" id="GO:0019208">
    <property type="term" value="F:phosphatase regulator activity"/>
    <property type="evidence" value="ECO:0007669"/>
    <property type="project" value="InterPro"/>
</dbReference>
<evidence type="ECO:0000256" key="13">
    <source>
        <dbReference type="PROSITE-ProRule" id="PRU00023"/>
    </source>
</evidence>
<dbReference type="EMBL" id="VTPC01003415">
    <property type="protein sequence ID" value="KAF2898565.1"/>
    <property type="molecule type" value="Genomic_DNA"/>
</dbReference>
<feature type="coiled-coil region" evidence="14">
    <location>
        <begin position="285"/>
        <end position="339"/>
    </location>
</feature>
<dbReference type="SMART" id="SM00248">
    <property type="entry name" value="ANK"/>
    <property type="match status" value="6"/>
</dbReference>
<feature type="compositionally biased region" description="Polar residues" evidence="15">
    <location>
        <begin position="536"/>
        <end position="550"/>
    </location>
</feature>
<dbReference type="PROSITE" id="PS50297">
    <property type="entry name" value="ANK_REP_REGION"/>
    <property type="match status" value="4"/>
</dbReference>
<dbReference type="InterPro" id="IPR002110">
    <property type="entry name" value="Ankyrin_rpt"/>
</dbReference>
<keyword evidence="7" id="KW-0206">Cytoskeleton</keyword>
<protein>
    <recommendedName>
        <fullName evidence="11">Protein phosphatase 1 regulatory subunit 12B</fullName>
    </recommendedName>
    <alternativeName>
        <fullName evidence="12">Myosin phosphatase-targeting subunit 2</fullName>
    </alternativeName>
</protein>
<keyword evidence="18" id="KW-1185">Reference proteome</keyword>
<comment type="subcellular location">
    <subcellularLocation>
        <location evidence="1">Cytoplasm</location>
        <location evidence="1">Cytoskeleton</location>
    </subcellularLocation>
</comment>
<organism evidence="17 18">
    <name type="scientific">Ignelater luminosus</name>
    <name type="common">Cucubano</name>
    <name type="synonym">Pyrophorus luminosus</name>
    <dbReference type="NCBI Taxonomy" id="2038154"/>
    <lineage>
        <taxon>Eukaryota</taxon>
        <taxon>Metazoa</taxon>
        <taxon>Ecdysozoa</taxon>
        <taxon>Arthropoda</taxon>
        <taxon>Hexapoda</taxon>
        <taxon>Insecta</taxon>
        <taxon>Pterygota</taxon>
        <taxon>Neoptera</taxon>
        <taxon>Endopterygota</taxon>
        <taxon>Coleoptera</taxon>
        <taxon>Polyphaga</taxon>
        <taxon>Elateriformia</taxon>
        <taxon>Elateroidea</taxon>
        <taxon>Elateridae</taxon>
        <taxon>Agrypninae</taxon>
        <taxon>Pyrophorini</taxon>
        <taxon>Ignelater</taxon>
    </lineage>
</organism>
<feature type="domain" description="cGMP-dependent protein kinase interacting" evidence="16">
    <location>
        <begin position="737"/>
        <end position="833"/>
    </location>
</feature>
<keyword evidence="3" id="KW-0963">Cytoplasm</keyword>
<keyword evidence="2" id="KW-0217">Developmental protein</keyword>
<evidence type="ECO:0000256" key="2">
    <source>
        <dbReference type="ARBA" id="ARBA00022473"/>
    </source>
</evidence>
<feature type="compositionally biased region" description="Low complexity" evidence="15">
    <location>
        <begin position="442"/>
        <end position="464"/>
    </location>
</feature>
<dbReference type="AlphaFoldDB" id="A0A8K0D352"/>
<dbReference type="InterPro" id="IPR051226">
    <property type="entry name" value="PP1_Regulatory_Subunit"/>
</dbReference>
<dbReference type="InterPro" id="IPR017401">
    <property type="entry name" value="MYPT1/MYPT2/Mbs85"/>
</dbReference>
<feature type="coiled-coil region" evidence="14">
    <location>
        <begin position="742"/>
        <end position="827"/>
    </location>
</feature>
<evidence type="ECO:0000313" key="18">
    <source>
        <dbReference type="Proteomes" id="UP000801492"/>
    </source>
</evidence>
<name>A0A8K0D352_IGNLU</name>
<dbReference type="PIRSF" id="PIRSF038141">
    <property type="entry name" value="PP1_12ABC_vert"/>
    <property type="match status" value="1"/>
</dbReference>
<feature type="compositionally biased region" description="Basic and acidic residues" evidence="15">
    <location>
        <begin position="564"/>
        <end position="599"/>
    </location>
</feature>
<dbReference type="Pfam" id="PF12796">
    <property type="entry name" value="Ank_2"/>
    <property type="match status" value="2"/>
</dbReference>
<dbReference type="Pfam" id="PF15898">
    <property type="entry name" value="PRKG1_interact"/>
    <property type="match status" value="1"/>
</dbReference>
<feature type="compositionally biased region" description="Basic residues" evidence="15">
    <location>
        <begin position="667"/>
        <end position="676"/>
    </location>
</feature>
<feature type="repeat" description="ANK" evidence="13">
    <location>
        <begin position="76"/>
        <end position="108"/>
    </location>
</feature>
<dbReference type="CDD" id="cd21930">
    <property type="entry name" value="IPD_PPP1R12"/>
    <property type="match status" value="1"/>
</dbReference>
<feature type="compositionally biased region" description="Low complexity" evidence="15">
    <location>
        <begin position="551"/>
        <end position="563"/>
    </location>
</feature>
<evidence type="ECO:0000256" key="1">
    <source>
        <dbReference type="ARBA" id="ARBA00004245"/>
    </source>
</evidence>
<feature type="compositionally biased region" description="Polar residues" evidence="15">
    <location>
        <begin position="423"/>
        <end position="432"/>
    </location>
</feature>
<evidence type="ECO:0000256" key="9">
    <source>
        <dbReference type="ARBA" id="ARBA00059024"/>
    </source>
</evidence>
<dbReference type="GO" id="GO:0005737">
    <property type="term" value="C:cytoplasm"/>
    <property type="evidence" value="ECO:0007669"/>
    <property type="project" value="TreeGrafter"/>
</dbReference>
<dbReference type="Gene3D" id="6.10.250.1820">
    <property type="match status" value="1"/>
</dbReference>
<evidence type="ECO:0000256" key="4">
    <source>
        <dbReference type="ARBA" id="ARBA00022553"/>
    </source>
</evidence>
<sequence length="833" mass="92647">MSIETRSSSALFKRAEQLKRWEDSDTNRESTIPKQKPQKVKFSSGCVFLAACAAGDKEEVLRLIEKGADIDTANVDGLTALHQACIDDNLDMVEFLVEHGADVNRGDNEGWTPLHATASCGFLSIAKYLIEHGANVAAVNNDGELPLDIAECEDMEDLLQSEIDEQGIDCDAARSEEERLMLSDAKEWLATKSPLVDSVHPKTGATALHVAAAKGYIKVMKALIQCGADVDKQDVDGWTALHAAAHWGQKESAQILAENFADMEAKNYVGQTAFDVADTDMFRYLEELQKRQNKEEVLNRRQAKKRLEIPAEAETPTKLKRVEVEIEEKEKSATEIEKKNRVNSLTNNEVISLNDTEAVKAPINPAPAVPPKPLIDNNTDDNMPSWRRPISRQAKVEPNKTASFRDRSSSADVTNEDEVILRRTNSFQNDTESTGKENSLDSTTVGSTTSSVNTSTSNSPTPATSPLPGSQPVRRSFVPPVRDEESETQRKAHAKRVRETRRSTQGVTLEEIKSAEQLVKKKNQTGVNNNNNNNNEQSGTKGDSSNGVSVTATITTAAPTMPTRDNEEPAPVHERRPSWRLRVDNGSKFKLEDATKDTETPSTPSFLRRPTPVTNPPPRPASNPVETAEATITLPLRRPKSQDNKEQDKENDARNAQATLATQAAIQRRRRPKRRSTGVVAFDNLDDLDTEKDQSGGGGDYEDTSKLNHEESGTDRSSRGSRLGSTSDIRGENGEIDYKKLYEETLRENDRLKDKLRKSDEELRDTKQTLERLTTVTSKNSLSELEKREKRAMERKLSEMEEELKQLKVLETENQRLKDENGALIRVISKLSK</sequence>
<keyword evidence="6 13" id="KW-0040">ANK repeat</keyword>
<dbReference type="Gene3D" id="1.25.40.20">
    <property type="entry name" value="Ankyrin repeat-containing domain"/>
    <property type="match status" value="2"/>
</dbReference>
<evidence type="ECO:0000313" key="17">
    <source>
        <dbReference type="EMBL" id="KAF2898565.1"/>
    </source>
</evidence>
<evidence type="ECO:0000256" key="15">
    <source>
        <dbReference type="SAM" id="MobiDB-lite"/>
    </source>
</evidence>
<feature type="compositionally biased region" description="Pro residues" evidence="15">
    <location>
        <begin position="364"/>
        <end position="373"/>
    </location>
</feature>
<comment type="similarity">
    <text evidence="8">Belongs to the NRARP family.</text>
</comment>
<feature type="compositionally biased region" description="Basic and acidic residues" evidence="15">
    <location>
        <begin position="481"/>
        <end position="490"/>
    </location>
</feature>
<evidence type="ECO:0000256" key="8">
    <source>
        <dbReference type="ARBA" id="ARBA00038386"/>
    </source>
</evidence>
<dbReference type="PANTHER" id="PTHR24179">
    <property type="entry name" value="PROTEIN PHOSPHATASE 1 REGULATORY SUBUNIT 12"/>
    <property type="match status" value="1"/>
</dbReference>
<keyword evidence="14" id="KW-0175">Coiled coil</keyword>
<evidence type="ECO:0000256" key="5">
    <source>
        <dbReference type="ARBA" id="ARBA00022737"/>
    </source>
</evidence>
<dbReference type="Gene3D" id="6.10.140.390">
    <property type="match status" value="1"/>
</dbReference>
<evidence type="ECO:0000256" key="12">
    <source>
        <dbReference type="ARBA" id="ARBA00083252"/>
    </source>
</evidence>
<dbReference type="InterPro" id="IPR036770">
    <property type="entry name" value="Ankyrin_rpt-contain_sf"/>
</dbReference>
<feature type="repeat" description="ANK" evidence="13">
    <location>
        <begin position="109"/>
        <end position="141"/>
    </location>
</feature>
<dbReference type="FunFam" id="1.25.40.20:FF:000007">
    <property type="entry name" value="Phosphatase 1 regulatory subunit 12A"/>
    <property type="match status" value="1"/>
</dbReference>
<feature type="compositionally biased region" description="Basic and acidic residues" evidence="15">
    <location>
        <begin position="640"/>
        <end position="653"/>
    </location>
</feature>
<dbReference type="OrthoDB" id="19014at2759"/>
<dbReference type="GO" id="GO:0004857">
    <property type="term" value="F:enzyme inhibitor activity"/>
    <property type="evidence" value="ECO:0007669"/>
    <property type="project" value="TreeGrafter"/>
</dbReference>
<gene>
    <name evidence="17" type="ORF">ILUMI_07610</name>
</gene>
<evidence type="ECO:0000256" key="7">
    <source>
        <dbReference type="ARBA" id="ARBA00023212"/>
    </source>
</evidence>